<evidence type="ECO:0000313" key="4">
    <source>
        <dbReference type="EMBL" id="CAD9775457.1"/>
    </source>
</evidence>
<organism evidence="4">
    <name type="scientific">Lotharella oceanica</name>
    <dbReference type="NCBI Taxonomy" id="641309"/>
    <lineage>
        <taxon>Eukaryota</taxon>
        <taxon>Sar</taxon>
        <taxon>Rhizaria</taxon>
        <taxon>Cercozoa</taxon>
        <taxon>Chlorarachniophyceae</taxon>
        <taxon>Lotharella</taxon>
    </lineage>
</organism>
<dbReference type="EMBL" id="HBHP01031556">
    <property type="protein sequence ID" value="CAD9775456.1"/>
    <property type="molecule type" value="Transcribed_RNA"/>
</dbReference>
<accession>A0A7S2U249</accession>
<dbReference type="EMBL" id="HBHP01031555">
    <property type="protein sequence ID" value="CAD9775455.1"/>
    <property type="molecule type" value="Transcribed_RNA"/>
</dbReference>
<feature type="compositionally biased region" description="Basic and acidic residues" evidence="1">
    <location>
        <begin position="126"/>
        <end position="135"/>
    </location>
</feature>
<feature type="region of interest" description="Disordered" evidence="1">
    <location>
        <begin position="1"/>
        <end position="21"/>
    </location>
</feature>
<evidence type="ECO:0000313" key="3">
    <source>
        <dbReference type="EMBL" id="CAD9775456.1"/>
    </source>
</evidence>
<dbReference type="EMBL" id="HBHP01031557">
    <property type="protein sequence ID" value="CAD9775457.1"/>
    <property type="molecule type" value="Transcribed_RNA"/>
</dbReference>
<protein>
    <submittedName>
        <fullName evidence="4">Uncharacterized protein</fullName>
    </submittedName>
</protein>
<reference evidence="4" key="1">
    <citation type="submission" date="2021-01" db="EMBL/GenBank/DDBJ databases">
        <authorList>
            <person name="Corre E."/>
            <person name="Pelletier E."/>
            <person name="Niang G."/>
            <person name="Scheremetjew M."/>
            <person name="Finn R."/>
            <person name="Kale V."/>
            <person name="Holt S."/>
            <person name="Cochrane G."/>
            <person name="Meng A."/>
            <person name="Brown T."/>
            <person name="Cohen L."/>
        </authorList>
    </citation>
    <scope>NUCLEOTIDE SEQUENCE</scope>
    <source>
        <strain evidence="4">CCMP622</strain>
    </source>
</reference>
<name>A0A7S2U249_9EUKA</name>
<evidence type="ECO:0000256" key="1">
    <source>
        <dbReference type="SAM" id="MobiDB-lite"/>
    </source>
</evidence>
<gene>
    <name evidence="2" type="ORF">LSP00402_LOCUS19452</name>
    <name evidence="3" type="ORF">LSP00402_LOCUS19453</name>
    <name evidence="4" type="ORF">LSP00402_LOCUS19454</name>
</gene>
<feature type="region of interest" description="Disordered" evidence="1">
    <location>
        <begin position="109"/>
        <end position="135"/>
    </location>
</feature>
<sequence>MNARDMSLLWDNAPSHKPHTPNRISPFQKWIQDKLGFQVISNNTFASILPETYLPYCNAFVKLPPRKTKKETNGKKTSPIAATCPRMPGIRRKKGTARTMVISCPRPEDEATRHTGVHGAPPIGVEHGDYSDLHTNEGDMAQVERICDEKVADDGLKECKEESR</sequence>
<evidence type="ECO:0000313" key="2">
    <source>
        <dbReference type="EMBL" id="CAD9775455.1"/>
    </source>
</evidence>
<proteinExistence type="predicted"/>
<dbReference type="AlphaFoldDB" id="A0A7S2U249"/>